<accession>A0A5C0WHD4</accession>
<reference evidence="1 2" key="1">
    <citation type="journal article" date="2018" name="Plant Biotechnol. Rep.">
        <title>Diversity and antifungal activity of endophytic bacteria associated with Panax ginseng seedlings.</title>
        <authorList>
            <person name="Park J.M."/>
            <person name="Hong C.E."/>
            <person name="Jo S.H."/>
        </authorList>
    </citation>
    <scope>NUCLEOTIDE SEQUENCE [LARGE SCALE GENOMIC DNA]</scope>
    <source>
        <strain evidence="1 2">PgKB20</strain>
    </source>
</reference>
<evidence type="ECO:0000313" key="2">
    <source>
        <dbReference type="Proteomes" id="UP000325032"/>
    </source>
</evidence>
<proteinExistence type="predicted"/>
<dbReference type="GeneID" id="61768943"/>
<dbReference type="RefSeq" id="WP_149126255.1">
    <property type="nucleotide sequence ID" value="NZ_CP043404.1"/>
</dbReference>
<dbReference type="Proteomes" id="UP000325032">
    <property type="component" value="Chromosome"/>
</dbReference>
<gene>
    <name evidence="1" type="ORF">FX981_02174</name>
</gene>
<organism evidence="1 2">
    <name type="scientific">Bacillus safensis</name>
    <dbReference type="NCBI Taxonomy" id="561879"/>
    <lineage>
        <taxon>Bacteria</taxon>
        <taxon>Bacillati</taxon>
        <taxon>Bacillota</taxon>
        <taxon>Bacilli</taxon>
        <taxon>Bacillales</taxon>
        <taxon>Bacillaceae</taxon>
        <taxon>Bacillus</taxon>
    </lineage>
</organism>
<name>A0A5C0WHD4_BACIA</name>
<keyword evidence="2" id="KW-1185">Reference proteome</keyword>
<evidence type="ECO:0000313" key="1">
    <source>
        <dbReference type="EMBL" id="QEK63932.1"/>
    </source>
</evidence>
<sequence length="105" mass="12092">MNINFSLDKLNKIAEELDIELEFNSDNPGHFVSEGGIEKKISLKDVFPEVDSNLFFYKEEIFTEKEDDSKFSIHGVESIQPVKRKNISFKSMNNKSFHMSEALVS</sequence>
<dbReference type="AlphaFoldDB" id="A0A5C0WHD4"/>
<dbReference type="EMBL" id="CP043404">
    <property type="protein sequence ID" value="QEK63932.1"/>
    <property type="molecule type" value="Genomic_DNA"/>
</dbReference>
<protein>
    <submittedName>
        <fullName evidence="1">Uncharacterized protein</fullName>
    </submittedName>
</protein>